<dbReference type="RefSeq" id="WP_344493807.1">
    <property type="nucleotide sequence ID" value="NZ_BAAAUD010000020.1"/>
</dbReference>
<dbReference type="PANTHER" id="PTHR33495:SF2">
    <property type="entry name" value="ANTI-SIGMA FACTOR ANTAGONIST TM_1081-RELATED"/>
    <property type="match status" value="1"/>
</dbReference>
<gene>
    <name evidence="4" type="ORF">GCM10010446_21500</name>
</gene>
<comment type="caution">
    <text evidence="4">The sequence shown here is derived from an EMBL/GenBank/DDBJ whole genome shotgun (WGS) entry which is preliminary data.</text>
</comment>
<sequence length="135" mass="14321">MPSQEANLNVEVEIHDPGTAIVAIGGELDIDTATFLHHHLANQFLHGRHHLVLDLSALQFVDSSGMNVLIKAAREAREGGGDLRLVAPAPAVRRLLELTGLSMMTPVHADIEEALGRTGGIPAQAPVTARDGSSR</sequence>
<evidence type="ECO:0000313" key="4">
    <source>
        <dbReference type="EMBL" id="GAA2936044.1"/>
    </source>
</evidence>
<keyword evidence="5" id="KW-1185">Reference proteome</keyword>
<feature type="domain" description="STAS" evidence="3">
    <location>
        <begin position="17"/>
        <end position="118"/>
    </location>
</feature>
<organism evidence="4 5">
    <name type="scientific">Streptomyces enissocaesilis</name>
    <dbReference type="NCBI Taxonomy" id="332589"/>
    <lineage>
        <taxon>Bacteria</taxon>
        <taxon>Bacillati</taxon>
        <taxon>Actinomycetota</taxon>
        <taxon>Actinomycetes</taxon>
        <taxon>Kitasatosporales</taxon>
        <taxon>Streptomycetaceae</taxon>
        <taxon>Streptomyces</taxon>
        <taxon>Streptomyces rochei group</taxon>
    </lineage>
</organism>
<dbReference type="InterPro" id="IPR003658">
    <property type="entry name" value="Anti-sigma_ant"/>
</dbReference>
<dbReference type="SUPFAM" id="SSF52091">
    <property type="entry name" value="SpoIIaa-like"/>
    <property type="match status" value="1"/>
</dbReference>
<dbReference type="CDD" id="cd07043">
    <property type="entry name" value="STAS_anti-anti-sigma_factors"/>
    <property type="match status" value="1"/>
</dbReference>
<protein>
    <recommendedName>
        <fullName evidence="2">Anti-sigma factor antagonist</fullName>
    </recommendedName>
</protein>
<dbReference type="Gene3D" id="3.30.750.24">
    <property type="entry name" value="STAS domain"/>
    <property type="match status" value="1"/>
</dbReference>
<proteinExistence type="inferred from homology"/>
<dbReference type="InterPro" id="IPR036513">
    <property type="entry name" value="STAS_dom_sf"/>
</dbReference>
<dbReference type="PROSITE" id="PS50801">
    <property type="entry name" value="STAS"/>
    <property type="match status" value="1"/>
</dbReference>
<evidence type="ECO:0000256" key="1">
    <source>
        <dbReference type="ARBA" id="ARBA00009013"/>
    </source>
</evidence>
<dbReference type="NCBIfam" id="TIGR00377">
    <property type="entry name" value="ant_ant_sig"/>
    <property type="match status" value="1"/>
</dbReference>
<dbReference type="InterPro" id="IPR002645">
    <property type="entry name" value="STAS_dom"/>
</dbReference>
<comment type="similarity">
    <text evidence="1 2">Belongs to the anti-sigma-factor antagonist family.</text>
</comment>
<name>A0ABN3X437_9ACTN</name>
<dbReference type="Pfam" id="PF01740">
    <property type="entry name" value="STAS"/>
    <property type="match status" value="1"/>
</dbReference>
<dbReference type="PANTHER" id="PTHR33495">
    <property type="entry name" value="ANTI-SIGMA FACTOR ANTAGONIST TM_1081-RELATED-RELATED"/>
    <property type="match status" value="1"/>
</dbReference>
<dbReference type="EMBL" id="BAAAUD010000020">
    <property type="protein sequence ID" value="GAA2936044.1"/>
    <property type="molecule type" value="Genomic_DNA"/>
</dbReference>
<dbReference type="Proteomes" id="UP001500403">
    <property type="component" value="Unassembled WGS sequence"/>
</dbReference>
<accession>A0ABN3X437</accession>
<evidence type="ECO:0000259" key="3">
    <source>
        <dbReference type="PROSITE" id="PS50801"/>
    </source>
</evidence>
<evidence type="ECO:0000313" key="5">
    <source>
        <dbReference type="Proteomes" id="UP001500403"/>
    </source>
</evidence>
<reference evidence="4 5" key="1">
    <citation type="journal article" date="2019" name="Int. J. Syst. Evol. Microbiol.">
        <title>The Global Catalogue of Microorganisms (GCM) 10K type strain sequencing project: providing services to taxonomists for standard genome sequencing and annotation.</title>
        <authorList>
            <consortium name="The Broad Institute Genomics Platform"/>
            <consortium name="The Broad Institute Genome Sequencing Center for Infectious Disease"/>
            <person name="Wu L."/>
            <person name="Ma J."/>
        </authorList>
    </citation>
    <scope>NUCLEOTIDE SEQUENCE [LARGE SCALE GENOMIC DNA]</scope>
    <source>
        <strain evidence="4 5">JCM 9088</strain>
    </source>
</reference>
<evidence type="ECO:0000256" key="2">
    <source>
        <dbReference type="RuleBase" id="RU003749"/>
    </source>
</evidence>